<gene>
    <name evidence="2" type="ORF">DFQ59_105118</name>
</gene>
<dbReference type="SUPFAM" id="SSF55729">
    <property type="entry name" value="Acyl-CoA N-acyltransferases (Nat)"/>
    <property type="match status" value="1"/>
</dbReference>
<dbReference type="InterPro" id="IPR016181">
    <property type="entry name" value="Acyl_CoA_acyltransferase"/>
</dbReference>
<organism evidence="2 3">
    <name type="scientific">Thioalbus denitrificans</name>
    <dbReference type="NCBI Taxonomy" id="547122"/>
    <lineage>
        <taxon>Bacteria</taxon>
        <taxon>Pseudomonadati</taxon>
        <taxon>Pseudomonadota</taxon>
        <taxon>Gammaproteobacteria</taxon>
        <taxon>Chromatiales</taxon>
        <taxon>Ectothiorhodospiraceae</taxon>
        <taxon>Thioalbus</taxon>
    </lineage>
</organism>
<evidence type="ECO:0000259" key="1">
    <source>
        <dbReference type="PROSITE" id="PS51186"/>
    </source>
</evidence>
<keyword evidence="2" id="KW-0808">Transferase</keyword>
<evidence type="ECO:0000313" key="2">
    <source>
        <dbReference type="EMBL" id="RCX30286.1"/>
    </source>
</evidence>
<proteinExistence type="predicted"/>
<feature type="domain" description="N-acetyltransferase" evidence="1">
    <location>
        <begin position="8"/>
        <end position="149"/>
    </location>
</feature>
<comment type="caution">
    <text evidence="2">The sequence shown here is derived from an EMBL/GenBank/DDBJ whole genome shotgun (WGS) entry which is preliminary data.</text>
</comment>
<evidence type="ECO:0000313" key="3">
    <source>
        <dbReference type="Proteomes" id="UP000252707"/>
    </source>
</evidence>
<dbReference type="InterPro" id="IPR000182">
    <property type="entry name" value="GNAT_dom"/>
</dbReference>
<dbReference type="EMBL" id="QPJY01000005">
    <property type="protein sequence ID" value="RCX30286.1"/>
    <property type="molecule type" value="Genomic_DNA"/>
</dbReference>
<dbReference type="GO" id="GO:0016747">
    <property type="term" value="F:acyltransferase activity, transferring groups other than amino-acyl groups"/>
    <property type="evidence" value="ECO:0007669"/>
    <property type="project" value="InterPro"/>
</dbReference>
<dbReference type="Pfam" id="PF13508">
    <property type="entry name" value="Acetyltransf_7"/>
    <property type="match status" value="1"/>
</dbReference>
<name>A0A369CC29_9GAMM</name>
<protein>
    <submittedName>
        <fullName evidence="2">Ribosomal-protein-alanine N-acetyltransferase</fullName>
    </submittedName>
</protein>
<dbReference type="Proteomes" id="UP000252707">
    <property type="component" value="Unassembled WGS sequence"/>
</dbReference>
<reference evidence="2 3" key="1">
    <citation type="submission" date="2018-07" db="EMBL/GenBank/DDBJ databases">
        <title>Genomic Encyclopedia of Type Strains, Phase IV (KMG-IV): sequencing the most valuable type-strain genomes for metagenomic binning, comparative biology and taxonomic classification.</title>
        <authorList>
            <person name="Goeker M."/>
        </authorList>
    </citation>
    <scope>NUCLEOTIDE SEQUENCE [LARGE SCALE GENOMIC DNA]</scope>
    <source>
        <strain evidence="2 3">DSM 26407</strain>
    </source>
</reference>
<dbReference type="OrthoDB" id="9789605at2"/>
<dbReference type="PROSITE" id="PS51186">
    <property type="entry name" value="GNAT"/>
    <property type="match status" value="1"/>
</dbReference>
<dbReference type="Gene3D" id="3.40.630.30">
    <property type="match status" value="1"/>
</dbReference>
<dbReference type="CDD" id="cd04301">
    <property type="entry name" value="NAT_SF"/>
    <property type="match status" value="1"/>
</dbReference>
<keyword evidence="3" id="KW-1185">Reference proteome</keyword>
<accession>A0A369CC29</accession>
<dbReference type="RefSeq" id="WP_114279892.1">
    <property type="nucleotide sequence ID" value="NZ_QPJY01000005.1"/>
</dbReference>
<sequence>MRPLPTDIRIRPARAGDMPAMLAVLELVNMHRIPSPEMPELDWRCCFVAENGSGRVLGMSGYKVLSSTEGKTTLMAVHPDCKGTGIGHALQVRRMEALLELGVEWLTTNADRPETIAWYKKHFGYREVGTLAKEHEFGLPGVDHWTTLRTNLRDWRSRRNGG</sequence>
<dbReference type="AlphaFoldDB" id="A0A369CC29"/>